<dbReference type="KEGG" id="aaf:AURANDRAFT_62909"/>
<keyword evidence="15" id="KW-1185">Reference proteome</keyword>
<dbReference type="OrthoDB" id="527344at2759"/>
<dbReference type="Pfam" id="PF13691">
    <property type="entry name" value="Lactamase_B_4"/>
    <property type="match status" value="1"/>
</dbReference>
<dbReference type="InterPro" id="IPR027794">
    <property type="entry name" value="tRNase_Z_dom"/>
</dbReference>
<dbReference type="GO" id="GO:0046872">
    <property type="term" value="F:metal ion binding"/>
    <property type="evidence" value="ECO:0007669"/>
    <property type="project" value="UniProtKB-KW"/>
</dbReference>
<evidence type="ECO:0000313" key="15">
    <source>
        <dbReference type="Proteomes" id="UP000002729"/>
    </source>
</evidence>
<keyword evidence="6" id="KW-0540">Nuclease</keyword>
<dbReference type="eggNOG" id="KOG2121">
    <property type="taxonomic scope" value="Eukaryota"/>
</dbReference>
<evidence type="ECO:0000256" key="5">
    <source>
        <dbReference type="ARBA" id="ARBA00022694"/>
    </source>
</evidence>
<dbReference type="OMA" id="INYICQL"/>
<reference evidence="14 15" key="1">
    <citation type="journal article" date="2011" name="Proc. Natl. Acad. Sci. U.S.A.">
        <title>Niche of harmful alga Aureococcus anophagefferens revealed through ecogenomics.</title>
        <authorList>
            <person name="Gobler C.J."/>
            <person name="Berry D.L."/>
            <person name="Dyhrman S.T."/>
            <person name="Wilhelm S.W."/>
            <person name="Salamov A."/>
            <person name="Lobanov A.V."/>
            <person name="Zhang Y."/>
            <person name="Collier J.L."/>
            <person name="Wurch L.L."/>
            <person name="Kustka A.B."/>
            <person name="Dill B.D."/>
            <person name="Shah M."/>
            <person name="VerBerkmoes N.C."/>
            <person name="Kuo A."/>
            <person name="Terry A."/>
            <person name="Pangilinan J."/>
            <person name="Lindquist E.A."/>
            <person name="Lucas S."/>
            <person name="Paulsen I.T."/>
            <person name="Hattenrath-Lehmann T.K."/>
            <person name="Talmage S.C."/>
            <person name="Walker E.A."/>
            <person name="Koch F."/>
            <person name="Burson A.M."/>
            <person name="Marcoval M.A."/>
            <person name="Tang Y.Z."/>
            <person name="Lecleir G.R."/>
            <person name="Coyne K.J."/>
            <person name="Berg G.M."/>
            <person name="Bertrand E.M."/>
            <person name="Saito M.A."/>
            <person name="Gladyshev V.N."/>
            <person name="Grigoriev I.V."/>
        </authorList>
    </citation>
    <scope>NUCLEOTIDE SEQUENCE [LARGE SCALE GENOMIC DNA]</scope>
    <source>
        <strain evidence="15">CCMP 1984</strain>
    </source>
</reference>
<dbReference type="PANTHER" id="PTHR12553:SF49">
    <property type="entry name" value="ZINC PHOSPHODIESTERASE ELAC PROTEIN 2"/>
    <property type="match status" value="1"/>
</dbReference>
<dbReference type="InterPro" id="IPR047151">
    <property type="entry name" value="RNZ2-like"/>
</dbReference>
<keyword evidence="7" id="KW-0479">Metal-binding</keyword>
<keyword evidence="9" id="KW-0378">Hydrolase</keyword>
<evidence type="ECO:0000256" key="4">
    <source>
        <dbReference type="ARBA" id="ARBA00012477"/>
    </source>
</evidence>
<feature type="region of interest" description="Disordered" evidence="11">
    <location>
        <begin position="167"/>
        <end position="222"/>
    </location>
</feature>
<dbReference type="GeneID" id="20224093"/>
<keyword evidence="5" id="KW-0819">tRNA processing</keyword>
<dbReference type="Gene3D" id="3.60.15.10">
    <property type="entry name" value="Ribonuclease Z/Hydroxyacylglutathione hydrolase-like"/>
    <property type="match status" value="3"/>
</dbReference>
<evidence type="ECO:0000259" key="13">
    <source>
        <dbReference type="Pfam" id="PF13691"/>
    </source>
</evidence>
<dbReference type="SUPFAM" id="SSF56281">
    <property type="entry name" value="Metallo-hydrolase/oxidoreductase"/>
    <property type="match status" value="2"/>
</dbReference>
<feature type="domain" description="Metallo-beta-lactamase" evidence="12">
    <location>
        <begin position="507"/>
        <end position="708"/>
    </location>
</feature>
<evidence type="ECO:0000313" key="14">
    <source>
        <dbReference type="EMBL" id="EGB09932.1"/>
    </source>
</evidence>
<evidence type="ECO:0000256" key="6">
    <source>
        <dbReference type="ARBA" id="ARBA00022722"/>
    </source>
</evidence>
<dbReference type="EC" id="3.1.26.11" evidence="4"/>
<dbReference type="PANTHER" id="PTHR12553">
    <property type="entry name" value="ZINC PHOSPHODIESTERASE ELAC PROTEIN 2"/>
    <property type="match status" value="1"/>
</dbReference>
<evidence type="ECO:0000256" key="7">
    <source>
        <dbReference type="ARBA" id="ARBA00022723"/>
    </source>
</evidence>
<dbReference type="EMBL" id="GL833125">
    <property type="protein sequence ID" value="EGB09932.1"/>
    <property type="molecule type" value="Genomic_DNA"/>
</dbReference>
<comment type="similarity">
    <text evidence="3">Belongs to the RNase Z family.</text>
</comment>
<dbReference type="GO" id="GO:0005739">
    <property type="term" value="C:mitochondrion"/>
    <property type="evidence" value="ECO:0007669"/>
    <property type="project" value="TreeGrafter"/>
</dbReference>
<evidence type="ECO:0000256" key="1">
    <source>
        <dbReference type="ARBA" id="ARBA00000402"/>
    </source>
</evidence>
<protein>
    <recommendedName>
        <fullName evidence="4">ribonuclease Z</fullName>
        <ecNumber evidence="4">3.1.26.11</ecNumber>
    </recommendedName>
</protein>
<accession>F0Y4P3</accession>
<dbReference type="InParanoid" id="F0Y4P3"/>
<dbReference type="Pfam" id="PF12706">
    <property type="entry name" value="Lactamase_B_2"/>
    <property type="match status" value="1"/>
</dbReference>
<dbReference type="FunCoup" id="F0Y4P3">
    <property type="interactions" value="287"/>
</dbReference>
<comment type="catalytic activity">
    <reaction evidence="1">
        <text>Endonucleolytic cleavage of RNA, removing extra 3' nucleotides from tRNA precursor, generating 3' termini of tRNAs. A 3'-hydroxy group is left at the tRNA terminus and a 5'-phosphoryl group is left at the trailer molecule.</text>
        <dbReference type="EC" id="3.1.26.11"/>
    </reaction>
</comment>
<dbReference type="GO" id="GO:0042781">
    <property type="term" value="F:3'-tRNA processing endoribonuclease activity"/>
    <property type="evidence" value="ECO:0007669"/>
    <property type="project" value="UniProtKB-EC"/>
</dbReference>
<evidence type="ECO:0000256" key="10">
    <source>
        <dbReference type="ARBA" id="ARBA00022833"/>
    </source>
</evidence>
<dbReference type="AlphaFoldDB" id="F0Y4P3"/>
<dbReference type="Proteomes" id="UP000002729">
    <property type="component" value="Unassembled WGS sequence"/>
</dbReference>
<dbReference type="GO" id="GO:1990180">
    <property type="term" value="P:mitochondrial tRNA 3'-end processing"/>
    <property type="evidence" value="ECO:0007669"/>
    <property type="project" value="TreeGrafter"/>
</dbReference>
<keyword evidence="10" id="KW-0862">Zinc</keyword>
<feature type="compositionally biased region" description="Low complexity" evidence="11">
    <location>
        <begin position="187"/>
        <end position="216"/>
    </location>
</feature>
<dbReference type="InterPro" id="IPR001279">
    <property type="entry name" value="Metallo-B-lactamas"/>
</dbReference>
<name>F0Y4P3_AURAN</name>
<feature type="domain" description="tRNase Z endonuclease" evidence="13">
    <location>
        <begin position="31"/>
        <end position="84"/>
    </location>
</feature>
<gene>
    <name evidence="14" type="ORF">AURANDRAFT_62909</name>
</gene>
<organism evidence="15">
    <name type="scientific">Aureococcus anophagefferens</name>
    <name type="common">Harmful bloom alga</name>
    <dbReference type="NCBI Taxonomy" id="44056"/>
    <lineage>
        <taxon>Eukaryota</taxon>
        <taxon>Sar</taxon>
        <taxon>Stramenopiles</taxon>
        <taxon>Ochrophyta</taxon>
        <taxon>Pelagophyceae</taxon>
        <taxon>Pelagomonadales</taxon>
        <taxon>Pelagomonadaceae</taxon>
        <taxon>Aureococcus</taxon>
    </lineage>
</organism>
<evidence type="ECO:0000256" key="11">
    <source>
        <dbReference type="SAM" id="MobiDB-lite"/>
    </source>
</evidence>
<comment type="cofactor">
    <cofactor evidence="2">
        <name>Zn(2+)</name>
        <dbReference type="ChEBI" id="CHEBI:29105"/>
    </cofactor>
</comment>
<proteinExistence type="inferred from homology"/>
<evidence type="ECO:0000256" key="8">
    <source>
        <dbReference type="ARBA" id="ARBA00022759"/>
    </source>
</evidence>
<dbReference type="CDD" id="cd07718">
    <property type="entry name" value="RNaseZ_ELAC1_ELAC2-C-term-like_MBL-fold"/>
    <property type="match status" value="1"/>
</dbReference>
<dbReference type="InterPro" id="IPR036866">
    <property type="entry name" value="RibonucZ/Hydroxyglut_hydro"/>
</dbReference>
<dbReference type="RefSeq" id="XP_009035957.1">
    <property type="nucleotide sequence ID" value="XM_009037709.1"/>
</dbReference>
<evidence type="ECO:0000256" key="9">
    <source>
        <dbReference type="ARBA" id="ARBA00022801"/>
    </source>
</evidence>
<evidence type="ECO:0000256" key="2">
    <source>
        <dbReference type="ARBA" id="ARBA00001947"/>
    </source>
</evidence>
<keyword evidence="8" id="KW-0255">Endonuclease</keyword>
<evidence type="ECO:0000256" key="3">
    <source>
        <dbReference type="ARBA" id="ARBA00007823"/>
    </source>
</evidence>
<evidence type="ECO:0000259" key="12">
    <source>
        <dbReference type="Pfam" id="PF12706"/>
    </source>
</evidence>
<sequence length="770" mass="79307">MGKKKGRGRDGGPRTQADGSRCMDSRPTSVQLLSTWTGDSAPSLLVVADAERLVFNAPEGWQRLCVEHGVKVARVSTLCVTDLSPSAVGGLPGYMLTAADAGLKSLRLCGPTGLQAVLASTRHFMRRDDLSVAVEEAAPSAAAAPCLGAAGGDRLVSVEAVVIESDGDGGGDGAAVDGENAVDDDGAAPPAAKRAKSDAPPDAASDAPPDAAPAAPQSTPPLVSASYVCRTPRVLGKFDVKKAAALGVPPGPLFGALKRGETVTLADGRAVEPSQVVAESKEGACFLVVHCASAAAVAKLAAHAAIAPFLRGAAALDCAFHLTPPAVATTAAYASFLASFPAGVAHVAAHATLPSPYATQRRDARLLRRLEPACYAEPGGAGGAGLRVEGRVVDGRPLLKYVLVPRDGRGLDASEVPAPEAADAGDWDAAVARGVLEAAANIAAARAAAPPDALRDARDAELVFLGTGSAIPSKHRNVSGIYLRCRNAPGTATPAPLPAPREPGAGLLLDCGEGTLGQLHKVYGGATDAVLAGLGAIWVSHPHADHHLGLPALLAARRRLAAPPVALMAPWPVLRFLADYGRAFADVRGTYEPVECQWMGERAPNPAAATLRETLGLEACFCVPVVHCAQSYGLVVRSADGWSLAYSGDCRPSRELAAAARGATVLVHEATFEDEFWEDARAKRHSTISEAVAVGADAGAARTVLTHFSQRYPSIPYVESGDDGDRRRLASVVLASDLMHVSFPQLAWAPTLLPALKLLYGEEEPAEPAA</sequence>
<feature type="region of interest" description="Disordered" evidence="11">
    <location>
        <begin position="1"/>
        <end position="26"/>
    </location>
</feature>